<dbReference type="Proteomes" id="UP000076927">
    <property type="component" value="Chromosome"/>
</dbReference>
<dbReference type="InterPro" id="IPR017853">
    <property type="entry name" value="GH"/>
</dbReference>
<dbReference type="Gene3D" id="3.20.20.80">
    <property type="entry name" value="Glycosidases"/>
    <property type="match status" value="1"/>
</dbReference>
<dbReference type="EMBL" id="CP011388">
    <property type="protein sequence ID" value="ANE46335.1"/>
    <property type="molecule type" value="Genomic_DNA"/>
</dbReference>
<evidence type="ECO:0008006" key="5">
    <source>
        <dbReference type="Google" id="ProtNLM"/>
    </source>
</evidence>
<dbReference type="RefSeq" id="WP_068605875.1">
    <property type="nucleotide sequence ID" value="NZ_CP011388.1"/>
</dbReference>
<evidence type="ECO:0000313" key="4">
    <source>
        <dbReference type="Proteomes" id="UP000076927"/>
    </source>
</evidence>
<dbReference type="KEGG" id="pswu:SY83_08650"/>
<reference evidence="3 4" key="1">
    <citation type="submission" date="2015-01" db="EMBL/GenBank/DDBJ databases">
        <title>Paenibacillus swuensis/DY6/whole genome sequencing.</title>
        <authorList>
            <person name="Kim M.K."/>
            <person name="Srinivasan S."/>
            <person name="Lee J.-J."/>
        </authorList>
    </citation>
    <scope>NUCLEOTIDE SEQUENCE [LARGE SCALE GENOMIC DNA]</scope>
    <source>
        <strain evidence="3 4">DY6</strain>
    </source>
</reference>
<keyword evidence="4" id="KW-1185">Reference proteome</keyword>
<name>A0A172TH10_9BACL</name>
<dbReference type="SUPFAM" id="SSF51445">
    <property type="entry name" value="(Trans)glycosidases"/>
    <property type="match status" value="1"/>
</dbReference>
<feature type="domain" description="Apiosidase-like catalytic" evidence="2">
    <location>
        <begin position="7"/>
        <end position="336"/>
    </location>
</feature>
<feature type="domain" description="Putative collagen-binding" evidence="1">
    <location>
        <begin position="341"/>
        <end position="429"/>
    </location>
</feature>
<dbReference type="InterPro" id="IPR024749">
    <property type="entry name" value="Collagen-bd_put"/>
</dbReference>
<sequence length="431" mass="48675">MKALKVSENGRFLVTEDEQPFFWLGDTAWELFHKLNREEAVDYLNQRAALGFTVVQAVALAELEGLTVPNRYGRLPLAVGKDGSIDPESIDDSRYPDSDYTYWDHVDYILETAASLGIYVALLPTWGDKYNLKWGKGPVIFNPDNAREYGRWIGKRYGHLKHIIWVLGGDRPLETEEHYAVNRSMAAGIKESSSNLITFHPCGGASSSQWVHHEDWLDFNMIQSGHNLAHLHNDDWVTKDYHLTPVKPTVDAEPRYEDHPIDFLPESGYFDDWDVRQAAYWGFLAGGFGITYGHHCVWPMNTEPTPYFPMHWREALGRPAATHMQHLKKLALSHNLLELLPDQGLVVVAYEGGDRLVAARGKQYAYVYSPTGKSVHARFGLLVGEQVAGSWYNPRSGETMAIGAWPNTGTLMLHPPSSGRGQDWVLVLDSR</sequence>
<dbReference type="InterPro" id="IPR025277">
    <property type="entry name" value="Apiosidase-like_cat_dom"/>
</dbReference>
<evidence type="ECO:0000259" key="1">
    <source>
        <dbReference type="Pfam" id="PF12904"/>
    </source>
</evidence>
<dbReference type="STRING" id="1178515.SY83_08650"/>
<dbReference type="PANTHER" id="PTHR37836">
    <property type="entry name" value="LMO1036 PROTEIN"/>
    <property type="match status" value="1"/>
</dbReference>
<organism evidence="3 4">
    <name type="scientific">Paenibacillus swuensis</name>
    <dbReference type="NCBI Taxonomy" id="1178515"/>
    <lineage>
        <taxon>Bacteria</taxon>
        <taxon>Bacillati</taxon>
        <taxon>Bacillota</taxon>
        <taxon>Bacilli</taxon>
        <taxon>Bacillales</taxon>
        <taxon>Paenibacillaceae</taxon>
        <taxon>Paenibacillus</taxon>
    </lineage>
</organism>
<dbReference type="Pfam" id="PF13204">
    <property type="entry name" value="Apiosidase"/>
    <property type="match status" value="1"/>
</dbReference>
<evidence type="ECO:0000259" key="2">
    <source>
        <dbReference type="Pfam" id="PF13204"/>
    </source>
</evidence>
<evidence type="ECO:0000313" key="3">
    <source>
        <dbReference type="EMBL" id="ANE46335.1"/>
    </source>
</evidence>
<dbReference type="PATRIC" id="fig|1178515.4.peg.1725"/>
<proteinExistence type="predicted"/>
<accession>A0A172TH10</accession>
<gene>
    <name evidence="3" type="ORF">SY83_08650</name>
</gene>
<dbReference type="PANTHER" id="PTHR37836:SF3">
    <property type="entry name" value="ENDOGLUCANASE"/>
    <property type="match status" value="1"/>
</dbReference>
<dbReference type="AlphaFoldDB" id="A0A172TH10"/>
<dbReference type="Pfam" id="PF12904">
    <property type="entry name" value="Collagen_bind_2"/>
    <property type="match status" value="1"/>
</dbReference>
<protein>
    <recommendedName>
        <fullName evidence="5">DUF4038 domain-containing protein</fullName>
    </recommendedName>
</protein>